<reference evidence="12" key="2">
    <citation type="submission" date="2020-11" db="EMBL/GenBank/DDBJ databases">
        <authorList>
            <person name="McCartney M.A."/>
            <person name="Auch B."/>
            <person name="Kono T."/>
            <person name="Mallez S."/>
            <person name="Becker A."/>
            <person name="Gohl D.M."/>
            <person name="Silverstein K.A.T."/>
            <person name="Koren S."/>
            <person name="Bechman K.B."/>
            <person name="Herman A."/>
            <person name="Abrahante J.E."/>
            <person name="Garbe J."/>
        </authorList>
    </citation>
    <scope>NUCLEOTIDE SEQUENCE</scope>
    <source>
        <strain evidence="12">Duluth1</strain>
        <tissue evidence="12">Whole animal</tissue>
    </source>
</reference>
<dbReference type="PROSITE" id="PS50262">
    <property type="entry name" value="G_PROTEIN_RECEP_F1_2"/>
    <property type="match status" value="1"/>
</dbReference>
<dbReference type="CDD" id="cd00637">
    <property type="entry name" value="7tm_classA_rhodopsin-like"/>
    <property type="match status" value="1"/>
</dbReference>
<evidence type="ECO:0000256" key="3">
    <source>
        <dbReference type="ARBA" id="ARBA00022692"/>
    </source>
</evidence>
<keyword evidence="3 9" id="KW-0812">Transmembrane</keyword>
<evidence type="ECO:0000256" key="2">
    <source>
        <dbReference type="ARBA" id="ARBA00022475"/>
    </source>
</evidence>
<evidence type="ECO:0000256" key="1">
    <source>
        <dbReference type="ARBA" id="ARBA00004651"/>
    </source>
</evidence>
<dbReference type="Gene3D" id="1.20.1070.10">
    <property type="entry name" value="Rhodopsin 7-helix transmembrane proteins"/>
    <property type="match status" value="2"/>
</dbReference>
<dbReference type="GO" id="GO:0004930">
    <property type="term" value="F:G protein-coupled receptor activity"/>
    <property type="evidence" value="ECO:0007669"/>
    <property type="project" value="UniProtKB-KW"/>
</dbReference>
<feature type="transmembrane region" description="Helical" evidence="10">
    <location>
        <begin position="210"/>
        <end position="229"/>
    </location>
</feature>
<name>A0A9D4JC49_DREPO</name>
<dbReference type="GO" id="GO:0005886">
    <property type="term" value="C:plasma membrane"/>
    <property type="evidence" value="ECO:0007669"/>
    <property type="project" value="UniProtKB-SubCell"/>
</dbReference>
<accession>A0A9D4JC49</accession>
<evidence type="ECO:0000256" key="7">
    <source>
        <dbReference type="ARBA" id="ARBA00023170"/>
    </source>
</evidence>
<dbReference type="AlphaFoldDB" id="A0A9D4JC49"/>
<feature type="domain" description="G-protein coupled receptors family 1 profile" evidence="11">
    <location>
        <begin position="54"/>
        <end position="410"/>
    </location>
</feature>
<feature type="transmembrane region" description="Helical" evidence="10">
    <location>
        <begin position="355"/>
        <end position="378"/>
    </location>
</feature>
<comment type="caution">
    <text evidence="12">The sequence shown here is derived from an EMBL/GenBank/DDBJ whole genome shotgun (WGS) entry which is preliminary data.</text>
</comment>
<keyword evidence="2" id="KW-1003">Cell membrane</keyword>
<dbReference type="Pfam" id="PF00001">
    <property type="entry name" value="7tm_1"/>
    <property type="match status" value="1"/>
</dbReference>
<evidence type="ECO:0000256" key="6">
    <source>
        <dbReference type="ARBA" id="ARBA00023136"/>
    </source>
</evidence>
<keyword evidence="4 10" id="KW-1133">Transmembrane helix</keyword>
<proteinExistence type="inferred from homology"/>
<evidence type="ECO:0000313" key="13">
    <source>
        <dbReference type="Proteomes" id="UP000828390"/>
    </source>
</evidence>
<keyword evidence="7 9" id="KW-0675">Receptor</keyword>
<dbReference type="EMBL" id="JAIWYP010000007">
    <property type="protein sequence ID" value="KAH3803073.1"/>
    <property type="molecule type" value="Genomic_DNA"/>
</dbReference>
<feature type="transmembrane region" description="Helical" evidence="10">
    <location>
        <begin position="116"/>
        <end position="135"/>
    </location>
</feature>
<dbReference type="InterPro" id="IPR000276">
    <property type="entry name" value="GPCR_Rhodpsn"/>
</dbReference>
<dbReference type="PANTHER" id="PTHR24248:SF129">
    <property type="entry name" value="G-PROTEIN COUPLED RECEPTORS FAMILY 1 PROFILE DOMAIN-CONTAINING PROTEIN"/>
    <property type="match status" value="1"/>
</dbReference>
<evidence type="ECO:0000256" key="5">
    <source>
        <dbReference type="ARBA" id="ARBA00023040"/>
    </source>
</evidence>
<keyword evidence="8 9" id="KW-0807">Transducer</keyword>
<feature type="transmembrane region" description="Helical" evidence="10">
    <location>
        <begin position="75"/>
        <end position="96"/>
    </location>
</feature>
<evidence type="ECO:0000256" key="10">
    <source>
        <dbReference type="SAM" id="Phobius"/>
    </source>
</evidence>
<dbReference type="PROSITE" id="PS00237">
    <property type="entry name" value="G_PROTEIN_RECEP_F1_1"/>
    <property type="match status" value="1"/>
</dbReference>
<dbReference type="SUPFAM" id="SSF81321">
    <property type="entry name" value="Family A G protein-coupled receptor-like"/>
    <property type="match status" value="1"/>
</dbReference>
<evidence type="ECO:0000259" key="11">
    <source>
        <dbReference type="PROSITE" id="PS50262"/>
    </source>
</evidence>
<feature type="transmembrane region" description="Helical" evidence="10">
    <location>
        <begin position="36"/>
        <end position="63"/>
    </location>
</feature>
<comment type="similarity">
    <text evidence="9">Belongs to the G-protein coupled receptor 1 family.</text>
</comment>
<evidence type="ECO:0000256" key="8">
    <source>
        <dbReference type="ARBA" id="ARBA00023224"/>
    </source>
</evidence>
<keyword evidence="13" id="KW-1185">Reference proteome</keyword>
<keyword evidence="5 9" id="KW-0297">G-protein coupled receptor</keyword>
<dbReference type="InterPro" id="IPR017452">
    <property type="entry name" value="GPCR_Rhodpsn_7TM"/>
</dbReference>
<feature type="transmembrane region" description="Helical" evidence="10">
    <location>
        <begin position="156"/>
        <end position="180"/>
    </location>
</feature>
<comment type="subcellular location">
    <subcellularLocation>
        <location evidence="1">Cell membrane</location>
        <topology evidence="1">Multi-pass membrane protein</topology>
    </subcellularLocation>
</comment>
<evidence type="ECO:0000256" key="4">
    <source>
        <dbReference type="ARBA" id="ARBA00022989"/>
    </source>
</evidence>
<dbReference type="Proteomes" id="UP000828390">
    <property type="component" value="Unassembled WGS sequence"/>
</dbReference>
<evidence type="ECO:0000256" key="9">
    <source>
        <dbReference type="RuleBase" id="RU000688"/>
    </source>
</evidence>
<keyword evidence="6 10" id="KW-0472">Membrane</keyword>
<dbReference type="PANTHER" id="PTHR24248">
    <property type="entry name" value="ADRENERGIC RECEPTOR-RELATED G-PROTEIN COUPLED RECEPTOR"/>
    <property type="match status" value="1"/>
</dbReference>
<sequence length="438" mass="50259">MAYEDANNFSGIIPWTSLTAIPTERLLDLNDRYARALLPLTITFGFFMVFGFFGNLLIIVIFIKSPEYKGNNFKVFVLTLAVIDLITSITLIPAEMVKHRYFFMFNNPLYCKFKCFLNVFGASSSCLALLVISVDRYRKVVQPFKMQMSPAIAVKILMGVAVMFPICLAIPGTLMCGINSTTIVNIYGSNTTVYLCESEKRFKTSVLRNVYKWIFIILHCGISFIYLVLYGRVMIVVVKQTHAIAKQQRRTIISSNCPVDTCYLETSVRRNTMEINDTVMRCNQLKETENVKEIEGKDSQVLSSTIPLTVSATHFGTERQVTNFIKPTRISKSSSFKRLSRHSSRFRKEFPTKTFIWFTLTVFFIVTYLTHIVLALTVGNVVKMTTEEFVSFSFFFRMYFANHIVNPMIYALFVKGFRDSSKQLLKKMLKNVFQCCIN</sequence>
<protein>
    <recommendedName>
        <fullName evidence="11">G-protein coupled receptors family 1 profile domain-containing protein</fullName>
    </recommendedName>
</protein>
<reference evidence="12" key="1">
    <citation type="journal article" date="2019" name="bioRxiv">
        <title>The Genome of the Zebra Mussel, Dreissena polymorpha: A Resource for Invasive Species Research.</title>
        <authorList>
            <person name="McCartney M.A."/>
            <person name="Auch B."/>
            <person name="Kono T."/>
            <person name="Mallez S."/>
            <person name="Zhang Y."/>
            <person name="Obille A."/>
            <person name="Becker A."/>
            <person name="Abrahante J.E."/>
            <person name="Garbe J."/>
            <person name="Badalamenti J.P."/>
            <person name="Herman A."/>
            <person name="Mangelson H."/>
            <person name="Liachko I."/>
            <person name="Sullivan S."/>
            <person name="Sone E.D."/>
            <person name="Koren S."/>
            <person name="Silverstein K.A.T."/>
            <person name="Beckman K.B."/>
            <person name="Gohl D.M."/>
        </authorList>
    </citation>
    <scope>NUCLEOTIDE SEQUENCE</scope>
    <source>
        <strain evidence="12">Duluth1</strain>
        <tissue evidence="12">Whole animal</tissue>
    </source>
</reference>
<gene>
    <name evidence="12" type="ORF">DPMN_156773</name>
</gene>
<feature type="transmembrane region" description="Helical" evidence="10">
    <location>
        <begin position="398"/>
        <end position="417"/>
    </location>
</feature>
<evidence type="ECO:0000313" key="12">
    <source>
        <dbReference type="EMBL" id="KAH3803073.1"/>
    </source>
</evidence>
<organism evidence="12 13">
    <name type="scientific">Dreissena polymorpha</name>
    <name type="common">Zebra mussel</name>
    <name type="synonym">Mytilus polymorpha</name>
    <dbReference type="NCBI Taxonomy" id="45954"/>
    <lineage>
        <taxon>Eukaryota</taxon>
        <taxon>Metazoa</taxon>
        <taxon>Spiralia</taxon>
        <taxon>Lophotrochozoa</taxon>
        <taxon>Mollusca</taxon>
        <taxon>Bivalvia</taxon>
        <taxon>Autobranchia</taxon>
        <taxon>Heteroconchia</taxon>
        <taxon>Euheterodonta</taxon>
        <taxon>Imparidentia</taxon>
        <taxon>Neoheterodontei</taxon>
        <taxon>Myida</taxon>
        <taxon>Dreissenoidea</taxon>
        <taxon>Dreissenidae</taxon>
        <taxon>Dreissena</taxon>
    </lineage>
</organism>
<dbReference type="PRINTS" id="PR00237">
    <property type="entry name" value="GPCRRHODOPSN"/>
</dbReference>